<gene>
    <name evidence="3" type="ORF">LX69_01623</name>
</gene>
<dbReference type="GO" id="GO:0005975">
    <property type="term" value="P:carbohydrate metabolic process"/>
    <property type="evidence" value="ECO:0007669"/>
    <property type="project" value="TreeGrafter"/>
</dbReference>
<organism evidence="3 4">
    <name type="scientific">Breznakibacter xylanolyticus</name>
    <dbReference type="NCBI Taxonomy" id="990"/>
    <lineage>
        <taxon>Bacteria</taxon>
        <taxon>Pseudomonadati</taxon>
        <taxon>Bacteroidota</taxon>
        <taxon>Bacteroidia</taxon>
        <taxon>Marinilabiliales</taxon>
        <taxon>Marinilabiliaceae</taxon>
        <taxon>Breznakibacter</taxon>
    </lineage>
</organism>
<dbReference type="SUPFAM" id="SSF49785">
    <property type="entry name" value="Galactose-binding domain-like"/>
    <property type="match status" value="1"/>
</dbReference>
<dbReference type="PROSITE" id="PS51257">
    <property type="entry name" value="PROKAR_LIPOPROTEIN"/>
    <property type="match status" value="1"/>
</dbReference>
<dbReference type="SUPFAM" id="SSF52266">
    <property type="entry name" value="SGNH hydrolase"/>
    <property type="match status" value="1"/>
</dbReference>
<dbReference type="GO" id="GO:0001681">
    <property type="term" value="F:sialate O-acetylesterase activity"/>
    <property type="evidence" value="ECO:0007669"/>
    <property type="project" value="InterPro"/>
</dbReference>
<proteinExistence type="predicted"/>
<sequence>MTHFRMIPALALTIGIMTTGCGSEKSALQLPKLITDNMVLQQKSEASIWGKAAPGSKINLTASWGETASATTLPDSTWLLKLKTPEAGGPFTINIQNSDSLHTIQNVMSGEVWLASGQSNMEMPLAGWPPNDTIQYSASEIEAANYTGIRMFTVAKNISVTPLDDVSGQWAVCTPQSAPTFSASAFFFAKKLHQTLNIPVGIIHSSWGGTPAEAWVEGKVLAASPDFSATIAKLDSIAPQSKAFEAWLKGFKTIDVATRPDGSDPIVGLDLFDSVCSNPALEDADWNTMTIPTTIENTEVGEFDGTIWFRRSIDIPAQWNGKALTLTLGAIDDRDVTYFNGIRVGANDAAGLWQMNREYTIPAEITKTGKAVIAVKMTDTQGGGGLSGKPELMAISLQNAPKQTIALTGEWKYRVVALYKQNQMTIFDPVKNEFANRPQLSIQLGSGTPSALYNAMIAPLTPYTIKGAIWYQGETNVGRANQYVKLMSDLISNWRTRFNQPDMPFYFTQLAPWNYSDVNGTSSANLREAQRRTMTIPNTGMISTLDIGNVNNIHPCHKKEVGERLAAWALTNQYGQQMASSGPLFSNIEIKDNSAILHFTHANDGLLLKNEIPNQFEIAGNNGVFYPAITTIEGETIVCRSPKVTAPVSVRYAFRNGAQASLFNNAGLPAPSFTTESEFGN</sequence>
<evidence type="ECO:0000256" key="1">
    <source>
        <dbReference type="ARBA" id="ARBA00022801"/>
    </source>
</evidence>
<evidence type="ECO:0000313" key="4">
    <source>
        <dbReference type="Proteomes" id="UP000249239"/>
    </source>
</evidence>
<keyword evidence="4" id="KW-1185">Reference proteome</keyword>
<accession>A0A2W7Q530</accession>
<dbReference type="EMBL" id="QKZK01000011">
    <property type="protein sequence ID" value="PZX16809.1"/>
    <property type="molecule type" value="Genomic_DNA"/>
</dbReference>
<comment type="caution">
    <text evidence="3">The sequence shown here is derived from an EMBL/GenBank/DDBJ whole genome shotgun (WGS) entry which is preliminary data.</text>
</comment>
<name>A0A2W7Q530_9BACT</name>
<dbReference type="InterPro" id="IPR039329">
    <property type="entry name" value="SIAE"/>
</dbReference>
<dbReference type="Pfam" id="PF03629">
    <property type="entry name" value="SASA"/>
    <property type="match status" value="1"/>
</dbReference>
<keyword evidence="1" id="KW-0378">Hydrolase</keyword>
<dbReference type="PANTHER" id="PTHR22901:SF0">
    <property type="entry name" value="SIALATE O-ACETYLESTERASE"/>
    <property type="match status" value="1"/>
</dbReference>
<dbReference type="InterPro" id="IPR008979">
    <property type="entry name" value="Galactose-bd-like_sf"/>
</dbReference>
<dbReference type="RefSeq" id="WP_245934971.1">
    <property type="nucleotide sequence ID" value="NZ_QKZK01000011.1"/>
</dbReference>
<dbReference type="InterPro" id="IPR036514">
    <property type="entry name" value="SGNH_hydro_sf"/>
</dbReference>
<feature type="domain" description="Sialate O-acetylesterase" evidence="2">
    <location>
        <begin position="451"/>
        <end position="567"/>
    </location>
</feature>
<protein>
    <submittedName>
        <fullName evidence="3">Sialate O-acetylesterase</fullName>
    </submittedName>
</protein>
<reference evidence="3 4" key="1">
    <citation type="submission" date="2018-06" db="EMBL/GenBank/DDBJ databases">
        <title>Genomic Encyclopedia of Archaeal and Bacterial Type Strains, Phase II (KMG-II): from individual species to whole genera.</title>
        <authorList>
            <person name="Goeker M."/>
        </authorList>
    </citation>
    <scope>NUCLEOTIDE SEQUENCE [LARGE SCALE GENOMIC DNA]</scope>
    <source>
        <strain evidence="3 4">DSM 6779</strain>
    </source>
</reference>
<dbReference type="Proteomes" id="UP000249239">
    <property type="component" value="Unassembled WGS sequence"/>
</dbReference>
<dbReference type="Gene3D" id="3.40.50.1110">
    <property type="entry name" value="SGNH hydrolase"/>
    <property type="match status" value="2"/>
</dbReference>
<dbReference type="PANTHER" id="PTHR22901">
    <property type="entry name" value="SIALATE O-ACETYLESTERASE"/>
    <property type="match status" value="1"/>
</dbReference>
<dbReference type="AlphaFoldDB" id="A0A2W7Q530"/>
<evidence type="ECO:0000313" key="3">
    <source>
        <dbReference type="EMBL" id="PZX16809.1"/>
    </source>
</evidence>
<dbReference type="InterPro" id="IPR005181">
    <property type="entry name" value="SASA"/>
</dbReference>
<evidence type="ECO:0000259" key="2">
    <source>
        <dbReference type="Pfam" id="PF03629"/>
    </source>
</evidence>